<protein>
    <submittedName>
        <fullName evidence="2">Uncharacterized protein</fullName>
    </submittedName>
</protein>
<dbReference type="OrthoDB" id="2588793at2759"/>
<feature type="region of interest" description="Disordered" evidence="1">
    <location>
        <begin position="1"/>
        <end position="21"/>
    </location>
</feature>
<comment type="caution">
    <text evidence="2">The sequence shown here is derived from an EMBL/GenBank/DDBJ whole genome shotgun (WGS) entry which is preliminary data.</text>
</comment>
<keyword evidence="3" id="KW-1185">Reference proteome</keyword>
<dbReference type="Proteomes" id="UP000019462">
    <property type="component" value="Unassembled WGS sequence"/>
</dbReference>
<name>W3VG54_MOEAP</name>
<dbReference type="HOGENOM" id="CLU_034021_0_0_1"/>
<proteinExistence type="predicted"/>
<gene>
    <name evidence="2" type="ORF">PaG_05344</name>
</gene>
<evidence type="ECO:0000313" key="3">
    <source>
        <dbReference type="Proteomes" id="UP000019462"/>
    </source>
</evidence>
<sequence>MATKLLSQSAPPPAARCSNRTNRLAGGDVLALARASHSTSVNSELSHPRLISARTSGRTLSSTPWVTDSTARCSSRLEGAAAWRGAAVRGLSGLDLEIRNSTTFAKALSGSCDNRHESDQGRTLLASTMPSNVRPLTGKGKPQLADTRVQTAGRILTYFSAAYIAITFLCSLAPADPSRGVSSNGPRRGYHTTRSGRCDPFSIPGWVDWSIGTNELPAWRTFDPSCSTTNLLGTLISTLNIQHEDPSKIAPHAVHKLDSSSSVEELGAFLTNRTVLMIGDHQVDKALVEHLCALTGHTIQAVDKNHPWGGSINAVPPKHGFTPVKNNAPLAHYCYLPEYDFLVTSIYAYGADTFDSWRGEELYNAPGLFEDRVTDLYVPYMRDMASRTHTSPALPLPRARAEPDLVIFNSGLWDLARWARFDIDTGVGLLENLSEERIMWWRSRMVDMLGSVRRAWRRPRIVWRDTAYPLASEASTVEAFLGIEGEVRKNHPLYHANRIAQINNAQHSALDVHGDDVVKGEVSRAARMPADVVPLNFAQVLMGQDQHSLNPLAPGQLPGGALFAEMLLWHLRDALLP</sequence>
<dbReference type="AlphaFoldDB" id="W3VG54"/>
<evidence type="ECO:0000256" key="1">
    <source>
        <dbReference type="SAM" id="MobiDB-lite"/>
    </source>
</evidence>
<reference evidence="2 3" key="1">
    <citation type="journal article" date="2014" name="Genome Announc.">
        <title>Genome sequence of the basidiomycetous fungus Pseudozyma aphidis DSM70725, an efficient producer of biosurfactant mannosylerythritol lipids.</title>
        <authorList>
            <person name="Lorenz S."/>
            <person name="Guenther M."/>
            <person name="Grumaz C."/>
            <person name="Rupp S."/>
            <person name="Zibek S."/>
            <person name="Sohn K."/>
        </authorList>
    </citation>
    <scope>NUCLEOTIDE SEQUENCE [LARGE SCALE GENOMIC DNA]</scope>
    <source>
        <strain evidence="3">ATCC 32657 / CBS 517.83 / DSM 70725 / JCM 10318 / NBRC 10182 / NRRL Y-7954 / St-0401</strain>
    </source>
</reference>
<organism evidence="2 3">
    <name type="scientific">Moesziomyces aphidis</name>
    <name type="common">Pseudozyma aphidis</name>
    <dbReference type="NCBI Taxonomy" id="84754"/>
    <lineage>
        <taxon>Eukaryota</taxon>
        <taxon>Fungi</taxon>
        <taxon>Dikarya</taxon>
        <taxon>Basidiomycota</taxon>
        <taxon>Ustilaginomycotina</taxon>
        <taxon>Ustilaginomycetes</taxon>
        <taxon>Ustilaginales</taxon>
        <taxon>Ustilaginaceae</taxon>
        <taxon>Moesziomyces</taxon>
    </lineage>
</organism>
<dbReference type="EMBL" id="AWNI01000033">
    <property type="protein sequence ID" value="ETS60500.1"/>
    <property type="molecule type" value="Genomic_DNA"/>
</dbReference>
<accession>W3VG54</accession>
<evidence type="ECO:0000313" key="2">
    <source>
        <dbReference type="EMBL" id="ETS60500.1"/>
    </source>
</evidence>